<organism evidence="1 2">
    <name type="scientific">Meleagris gallopavo</name>
    <name type="common">Wild turkey</name>
    <dbReference type="NCBI Taxonomy" id="9103"/>
    <lineage>
        <taxon>Eukaryota</taxon>
        <taxon>Metazoa</taxon>
        <taxon>Chordata</taxon>
        <taxon>Craniata</taxon>
        <taxon>Vertebrata</taxon>
        <taxon>Euteleostomi</taxon>
        <taxon>Archelosauria</taxon>
        <taxon>Archosauria</taxon>
        <taxon>Dinosauria</taxon>
        <taxon>Saurischia</taxon>
        <taxon>Theropoda</taxon>
        <taxon>Coelurosauria</taxon>
        <taxon>Aves</taxon>
        <taxon>Neognathae</taxon>
        <taxon>Galloanserae</taxon>
        <taxon>Galliformes</taxon>
        <taxon>Phasianidae</taxon>
        <taxon>Meleagridinae</taxon>
        <taxon>Meleagris</taxon>
    </lineage>
</organism>
<name>A0A803XYY8_MELGA</name>
<protein>
    <submittedName>
        <fullName evidence="1">Uncharacterized protein</fullName>
    </submittedName>
</protein>
<reference evidence="1" key="3">
    <citation type="submission" date="2025-09" db="UniProtKB">
        <authorList>
            <consortium name="Ensembl"/>
        </authorList>
    </citation>
    <scope>IDENTIFICATION</scope>
</reference>
<sequence>MSMMGKTFHDSLKYFTNMSELSTGEVNWEESQNNIMTELRHLLDIIYACMYSPVHGFLYVTKVYFSLTNLTKSFLWSSKKHSTYIETAMKNNL</sequence>
<dbReference type="AlphaFoldDB" id="A0A803XYY8"/>
<dbReference type="Proteomes" id="UP000001645">
    <property type="component" value="Chromosome 3"/>
</dbReference>
<accession>A0A803XYY8</accession>
<keyword evidence="2" id="KW-1185">Reference proteome</keyword>
<reference evidence="1" key="2">
    <citation type="submission" date="2025-08" db="UniProtKB">
        <authorList>
            <consortium name="Ensembl"/>
        </authorList>
    </citation>
    <scope>IDENTIFICATION</scope>
</reference>
<dbReference type="Ensembl" id="ENSMGAT00000026731.1">
    <property type="protein sequence ID" value="ENSMGAP00000024734.1"/>
    <property type="gene ID" value="ENSMGAG00000020298.1"/>
</dbReference>
<reference evidence="1 2" key="1">
    <citation type="journal article" date="2010" name="PLoS Biol.">
        <title>Multi-platform next-generation sequencing of the domestic turkey (Meleagris gallopavo): genome assembly and analysis.</title>
        <authorList>
            <person name="Dalloul R.A."/>
            <person name="Long J.A."/>
            <person name="Zimin A.V."/>
            <person name="Aslam L."/>
            <person name="Beal K."/>
            <person name="Blomberg L.A."/>
            <person name="Bouffard P."/>
            <person name="Burt D.W."/>
            <person name="Crasta O."/>
            <person name="Crooijmans R.P."/>
            <person name="Cooper K."/>
            <person name="Coulombe R.A."/>
            <person name="De S."/>
            <person name="Delany M.E."/>
            <person name="Dodgson J.B."/>
            <person name="Dong J.J."/>
            <person name="Evans C."/>
            <person name="Frederickson K.M."/>
            <person name="Flicek P."/>
            <person name="Florea L."/>
            <person name="Folkerts O."/>
            <person name="Groenen M.A."/>
            <person name="Harkins T.T."/>
            <person name="Herrero J."/>
            <person name="Hoffmann S."/>
            <person name="Megens H.J."/>
            <person name="Jiang A."/>
            <person name="de Jong P."/>
            <person name="Kaiser P."/>
            <person name="Kim H."/>
            <person name="Kim K.W."/>
            <person name="Kim S."/>
            <person name="Langenberger D."/>
            <person name="Lee M.K."/>
            <person name="Lee T."/>
            <person name="Mane S."/>
            <person name="Marcais G."/>
            <person name="Marz M."/>
            <person name="McElroy A.P."/>
            <person name="Modise T."/>
            <person name="Nefedov M."/>
            <person name="Notredame C."/>
            <person name="Paton I.R."/>
            <person name="Payne W.S."/>
            <person name="Pertea G."/>
            <person name="Prickett D."/>
            <person name="Puiu D."/>
            <person name="Qioa D."/>
            <person name="Raineri E."/>
            <person name="Ruffier M."/>
            <person name="Salzberg S.L."/>
            <person name="Schatz M.C."/>
            <person name="Scheuring C."/>
            <person name="Schmidt C.J."/>
            <person name="Schroeder S."/>
            <person name="Searle S.M."/>
            <person name="Smith E.J."/>
            <person name="Smith J."/>
            <person name="Sonstegard T.S."/>
            <person name="Stadler P.F."/>
            <person name="Tafer H."/>
            <person name="Tu Z.J."/>
            <person name="Van Tassell C.P."/>
            <person name="Vilella A.J."/>
            <person name="Williams K.P."/>
            <person name="Yorke J.A."/>
            <person name="Zhang L."/>
            <person name="Zhang H.B."/>
            <person name="Zhang X."/>
            <person name="Zhang Y."/>
            <person name="Reed K.M."/>
        </authorList>
    </citation>
    <scope>NUCLEOTIDE SEQUENCE [LARGE SCALE GENOMIC DNA]</scope>
</reference>
<evidence type="ECO:0000313" key="1">
    <source>
        <dbReference type="Ensembl" id="ENSMGAP00000024734.1"/>
    </source>
</evidence>
<proteinExistence type="predicted"/>
<evidence type="ECO:0000313" key="2">
    <source>
        <dbReference type="Proteomes" id="UP000001645"/>
    </source>
</evidence>
<dbReference type="InParanoid" id="A0A803XYY8"/>